<protein>
    <recommendedName>
        <fullName evidence="10">Cytochrome c oxidase subunit 8, mitochondrial</fullName>
    </recommendedName>
</protein>
<dbReference type="AlphaFoldDB" id="A0AAD4CK08"/>
<evidence type="ECO:0000313" key="12">
    <source>
        <dbReference type="EMBL" id="KAF9887866.1"/>
    </source>
</evidence>
<accession>A0AAD4CK08</accession>
<dbReference type="PANTHER" id="PTHR13313">
    <property type="entry name" value="CYTOCHROME C OXIDASE SUBUNIT VIIC"/>
    <property type="match status" value="1"/>
</dbReference>
<evidence type="ECO:0000256" key="1">
    <source>
        <dbReference type="ARBA" id="ARBA00004434"/>
    </source>
</evidence>
<dbReference type="PANTHER" id="PTHR13313:SF0">
    <property type="entry name" value="CYTOCHROME C OXIDASE SUBUNIT 7C, MITOCHONDRIAL"/>
    <property type="match status" value="1"/>
</dbReference>
<dbReference type="GO" id="GO:0045277">
    <property type="term" value="C:respiratory chain complex IV"/>
    <property type="evidence" value="ECO:0007669"/>
    <property type="project" value="InterPro"/>
</dbReference>
<keyword evidence="5" id="KW-0999">Mitochondrion inner membrane</keyword>
<evidence type="ECO:0000256" key="10">
    <source>
        <dbReference type="ARBA" id="ARBA00071004"/>
    </source>
</evidence>
<keyword evidence="13" id="KW-1185">Reference proteome</keyword>
<evidence type="ECO:0000256" key="5">
    <source>
        <dbReference type="ARBA" id="ARBA00022792"/>
    </source>
</evidence>
<dbReference type="GO" id="GO:0006123">
    <property type="term" value="P:mitochondrial electron transport, cytochrome c to oxygen"/>
    <property type="evidence" value="ECO:0007669"/>
    <property type="project" value="InterPro"/>
</dbReference>
<reference evidence="12" key="1">
    <citation type="journal article" date="2019" name="Beilstein J. Org. Chem.">
        <title>Nanangenines: drimane sesquiterpenoids as the dominant metabolite cohort of a novel Australian fungus, Aspergillus nanangensis.</title>
        <authorList>
            <person name="Lacey H.J."/>
            <person name="Gilchrist C.L.M."/>
            <person name="Crombie A."/>
            <person name="Kalaitzis J.A."/>
            <person name="Vuong D."/>
            <person name="Rutledge P.J."/>
            <person name="Turner P."/>
            <person name="Pitt J.I."/>
            <person name="Lacey E."/>
            <person name="Chooi Y.H."/>
            <person name="Piggott A.M."/>
        </authorList>
    </citation>
    <scope>NUCLEOTIDE SEQUENCE</scope>
    <source>
        <strain evidence="12">MST-FP2251</strain>
    </source>
</reference>
<feature type="transmembrane region" description="Helical" evidence="11">
    <location>
        <begin position="118"/>
        <end position="138"/>
    </location>
</feature>
<dbReference type="Proteomes" id="UP001194746">
    <property type="component" value="Unassembled WGS sequence"/>
</dbReference>
<keyword evidence="9 11" id="KW-0472">Membrane</keyword>
<evidence type="ECO:0000256" key="4">
    <source>
        <dbReference type="ARBA" id="ARBA00022692"/>
    </source>
</evidence>
<evidence type="ECO:0000256" key="7">
    <source>
        <dbReference type="ARBA" id="ARBA00022989"/>
    </source>
</evidence>
<dbReference type="EMBL" id="VCAU01000055">
    <property type="protein sequence ID" value="KAF9887866.1"/>
    <property type="molecule type" value="Genomic_DNA"/>
</dbReference>
<reference evidence="12" key="2">
    <citation type="submission" date="2020-02" db="EMBL/GenBank/DDBJ databases">
        <authorList>
            <person name="Gilchrist C.L.M."/>
            <person name="Chooi Y.-H."/>
        </authorList>
    </citation>
    <scope>NUCLEOTIDE SEQUENCE</scope>
    <source>
        <strain evidence="12">MST-FP2251</strain>
    </source>
</reference>
<organism evidence="12 13">
    <name type="scientific">Aspergillus nanangensis</name>
    <dbReference type="NCBI Taxonomy" id="2582783"/>
    <lineage>
        <taxon>Eukaryota</taxon>
        <taxon>Fungi</taxon>
        <taxon>Dikarya</taxon>
        <taxon>Ascomycota</taxon>
        <taxon>Pezizomycotina</taxon>
        <taxon>Eurotiomycetes</taxon>
        <taxon>Eurotiomycetidae</taxon>
        <taxon>Eurotiales</taxon>
        <taxon>Aspergillaceae</taxon>
        <taxon>Aspergillus</taxon>
        <taxon>Aspergillus subgen. Circumdati</taxon>
    </lineage>
</organism>
<evidence type="ECO:0000256" key="2">
    <source>
        <dbReference type="ARBA" id="ARBA00004673"/>
    </source>
</evidence>
<evidence type="ECO:0000313" key="13">
    <source>
        <dbReference type="Proteomes" id="UP001194746"/>
    </source>
</evidence>
<dbReference type="GO" id="GO:0005743">
    <property type="term" value="C:mitochondrial inner membrane"/>
    <property type="evidence" value="ECO:0007669"/>
    <property type="project" value="UniProtKB-SubCell"/>
</dbReference>
<sequence length="141" mass="15710">MKRKACDWTGEVPPVKLALLAVAVSRAGEFRGADAAHSSSSYSSRRRYTIISTIPVLSATPLKMNAATALRARMATSFVARRGFSTTRAQLGSPYHYAEGPRSNIPFNPLTKHFFWRYWAFMVTGFGAPFAIAVWQTYKTR</sequence>
<comment type="caution">
    <text evidence="12">The sequence shown here is derived from an EMBL/GenBank/DDBJ whole genome shotgun (WGS) entry which is preliminary data.</text>
</comment>
<comment type="similarity">
    <text evidence="3">Belongs to the cytochrome c oxidase VIIc family.</text>
</comment>
<proteinExistence type="inferred from homology"/>
<dbReference type="SUPFAM" id="SSF81427">
    <property type="entry name" value="Mitochondrial cytochrome c oxidase subunit VIIc (aka VIIIa)"/>
    <property type="match status" value="1"/>
</dbReference>
<comment type="pathway">
    <text evidence="2">Energy metabolism; oxidative phosphorylation.</text>
</comment>
<evidence type="ECO:0000256" key="8">
    <source>
        <dbReference type="ARBA" id="ARBA00023128"/>
    </source>
</evidence>
<name>A0AAD4CK08_ASPNN</name>
<dbReference type="Pfam" id="PF02935">
    <property type="entry name" value="COX7C"/>
    <property type="match status" value="1"/>
</dbReference>
<keyword evidence="6" id="KW-0809">Transit peptide</keyword>
<dbReference type="InterPro" id="IPR036636">
    <property type="entry name" value="COX7C/Cox8_sf"/>
</dbReference>
<dbReference type="Gene3D" id="4.10.49.10">
    <property type="entry name" value="Cytochrome c oxidase subunit VIIc"/>
    <property type="match status" value="1"/>
</dbReference>
<comment type="subcellular location">
    <subcellularLocation>
        <location evidence="1">Mitochondrion inner membrane</location>
        <topology evidence="1">Single-pass membrane protein</topology>
    </subcellularLocation>
</comment>
<evidence type="ECO:0000256" key="11">
    <source>
        <dbReference type="SAM" id="Phobius"/>
    </source>
</evidence>
<evidence type="ECO:0000256" key="3">
    <source>
        <dbReference type="ARBA" id="ARBA00010514"/>
    </source>
</evidence>
<keyword evidence="7 11" id="KW-1133">Transmembrane helix</keyword>
<dbReference type="FunFam" id="4.10.49.10:FF:000001">
    <property type="entry name" value="Cytochrome c oxidase subunit 7C"/>
    <property type="match status" value="1"/>
</dbReference>
<keyword evidence="4 11" id="KW-0812">Transmembrane</keyword>
<keyword evidence="8" id="KW-0496">Mitochondrion</keyword>
<dbReference type="InterPro" id="IPR004202">
    <property type="entry name" value="COX7C/Cox8"/>
</dbReference>
<evidence type="ECO:0000256" key="6">
    <source>
        <dbReference type="ARBA" id="ARBA00022946"/>
    </source>
</evidence>
<evidence type="ECO:0000256" key="9">
    <source>
        <dbReference type="ARBA" id="ARBA00023136"/>
    </source>
</evidence>
<gene>
    <name evidence="12" type="ORF">FE257_009526</name>
</gene>